<evidence type="ECO:0000313" key="3">
    <source>
        <dbReference type="EMBL" id="MZI95005.1"/>
    </source>
</evidence>
<name>A0A7X4RW51_9VIBR</name>
<dbReference type="SUPFAM" id="SSF53807">
    <property type="entry name" value="Helical backbone' metal receptor"/>
    <property type="match status" value="1"/>
</dbReference>
<dbReference type="Proteomes" id="UP000462621">
    <property type="component" value="Unassembled WGS sequence"/>
</dbReference>
<dbReference type="RefSeq" id="WP_161157485.1">
    <property type="nucleotide sequence ID" value="NZ_WEKT01000042.1"/>
</dbReference>
<feature type="signal peptide" evidence="1">
    <location>
        <begin position="1"/>
        <end position="18"/>
    </location>
</feature>
<feature type="domain" description="Fe/B12 periplasmic-binding" evidence="2">
    <location>
        <begin position="44"/>
        <end position="344"/>
    </location>
</feature>
<organism evidence="3 4">
    <name type="scientific">Vibrio eleionomae</name>
    <dbReference type="NCBI Taxonomy" id="2653505"/>
    <lineage>
        <taxon>Bacteria</taxon>
        <taxon>Pseudomonadati</taxon>
        <taxon>Pseudomonadota</taxon>
        <taxon>Gammaproteobacteria</taxon>
        <taxon>Vibrionales</taxon>
        <taxon>Vibrionaceae</taxon>
        <taxon>Vibrio</taxon>
    </lineage>
</organism>
<protein>
    <submittedName>
        <fullName evidence="3">ABC transporter substrate-binding protein</fullName>
    </submittedName>
</protein>
<dbReference type="PANTHER" id="PTHR30535:SF34">
    <property type="entry name" value="MOLYBDATE-BINDING PROTEIN MOLA"/>
    <property type="match status" value="1"/>
</dbReference>
<dbReference type="Gene3D" id="3.40.50.1980">
    <property type="entry name" value="Nitrogenase molybdenum iron protein domain"/>
    <property type="match status" value="2"/>
</dbReference>
<dbReference type="PROSITE" id="PS50983">
    <property type="entry name" value="FE_B12_PBP"/>
    <property type="match status" value="1"/>
</dbReference>
<reference evidence="3 4" key="1">
    <citation type="submission" date="2019-10" db="EMBL/GenBank/DDBJ databases">
        <title>Vibrio sp. nov. isolated from a shrimp pond.</title>
        <authorList>
            <person name="Gomez-Gil B."/>
            <person name="Enciso-Ibarra J."/>
            <person name="Enciso-Ibarra K."/>
            <person name="Bolan-Mejia C."/>
        </authorList>
    </citation>
    <scope>NUCLEOTIDE SEQUENCE [LARGE SCALE GENOMIC DNA]</scope>
    <source>
        <strain evidence="3 4">CAIM 722</strain>
    </source>
</reference>
<accession>A0A7X4RW51</accession>
<proteinExistence type="predicted"/>
<dbReference type="EMBL" id="WEKT01000042">
    <property type="protein sequence ID" value="MZI95005.1"/>
    <property type="molecule type" value="Genomic_DNA"/>
</dbReference>
<dbReference type="Pfam" id="PF01497">
    <property type="entry name" value="Peripla_BP_2"/>
    <property type="match status" value="1"/>
</dbReference>
<dbReference type="InterPro" id="IPR002491">
    <property type="entry name" value="ABC_transptr_periplasmic_BD"/>
</dbReference>
<evidence type="ECO:0000313" key="4">
    <source>
        <dbReference type="Proteomes" id="UP000462621"/>
    </source>
</evidence>
<sequence length="369" mass="41662">MKNLLIFCTLLFAIPSWAAPAQSSNTQTITDVLGRSITLELPAKRVVIGFYGEDYMAIGGEQSFDHVIGMSKEIWQKWRPKNWALYVKHRPSLATLPEVGKVDTQTFSVEKVISLKPDVLLLADWQYQALKSEMPRFEAAGVHVVVVDYNAQTLERHIKSTQVIGELTGQVHRAEVIAEQYKVDTQLVFDRLAKANLPQPKVYVEYGFTGPQEYGYTFGANMWGRMAMLAGGDNIAAPFIKWWGHLNPEQVIAARPDVIFLTGTEFGKNEQSTLMGEGVSKSVAQQRLAGFEQRMGWASLPAVQNHRIYGMYHYGSRSIMDASMLQFMAKAMYPKLFADIHPEQKYRDFYAKYLPVTPTGTFMVSLQDK</sequence>
<evidence type="ECO:0000259" key="2">
    <source>
        <dbReference type="PROSITE" id="PS50983"/>
    </source>
</evidence>
<dbReference type="InterPro" id="IPR050902">
    <property type="entry name" value="ABC_Transporter_SBP"/>
</dbReference>
<keyword evidence="1" id="KW-0732">Signal</keyword>
<comment type="caution">
    <text evidence="3">The sequence shown here is derived from an EMBL/GenBank/DDBJ whole genome shotgun (WGS) entry which is preliminary data.</text>
</comment>
<gene>
    <name evidence="3" type="ORF">F9817_17650</name>
</gene>
<feature type="chain" id="PRO_5030732799" evidence="1">
    <location>
        <begin position="19"/>
        <end position="369"/>
    </location>
</feature>
<evidence type="ECO:0000256" key="1">
    <source>
        <dbReference type="SAM" id="SignalP"/>
    </source>
</evidence>
<dbReference type="AlphaFoldDB" id="A0A7X4RW51"/>
<dbReference type="PANTHER" id="PTHR30535">
    <property type="entry name" value="VITAMIN B12-BINDING PROTEIN"/>
    <property type="match status" value="1"/>
</dbReference>
<keyword evidence="4" id="KW-1185">Reference proteome</keyword>